<proteinExistence type="predicted"/>
<dbReference type="OrthoDB" id="7838311at2"/>
<dbReference type="Proteomes" id="UP000207598">
    <property type="component" value="Unassembled WGS sequence"/>
</dbReference>
<name>A0A238L4V8_9RHOB</name>
<dbReference type="SUPFAM" id="SSF52096">
    <property type="entry name" value="ClpP/crotonase"/>
    <property type="match status" value="1"/>
</dbReference>
<reference evidence="2 3" key="1">
    <citation type="submission" date="2017-05" db="EMBL/GenBank/DDBJ databases">
        <authorList>
            <person name="Song R."/>
            <person name="Chenine A.L."/>
            <person name="Ruprecht R.M."/>
        </authorList>
    </citation>
    <scope>NUCLEOTIDE SEQUENCE [LARGE SCALE GENOMIC DNA]</scope>
    <source>
        <strain evidence="2 3">CECT 8898</strain>
    </source>
</reference>
<evidence type="ECO:0008006" key="4">
    <source>
        <dbReference type="Google" id="ProtNLM"/>
    </source>
</evidence>
<sequence>MRHLCLALFAWLGAVPAEAASITLTDDPAYGCIAQLRGPIEAGDTTRLRAVLQEAARLPQFENILYVDEDFPDGRPNIGIYRPLNLCLDSPGGSLTEAMALTELVFGRLGTVIRAGARCESACALIFMAGSHGTETDFGTSVNRFLHVDGRLGFHAPSLLVPEGAYDAASVARAYAVSVAVSELIFRNMVKYRFAPSLAARMHATPAEQMFHVTRVEEAARWGIAVLGIDPPTTLNDTVIANACLNLYLSVYDLDSSDPDQWPRGIGRMDEVRRSPEGNLSYTGFGLEGAGTCAVTPDAPARRGESAVDFWGEAALIRGSVWGYADARDASPPVFFGFMQNHMAWPGEMPLAALPRNGQVQEQTTAGRCHVFRDDGTRLDEDTCIRTRRATLDGGMVDSHLWPSGTSTVLENDAGVLRVNGNPATLWYWMGDDRPESALPQCVLNDGSDNVFCFEPTE</sequence>
<accession>A0A238L4V8</accession>
<keyword evidence="3" id="KW-1185">Reference proteome</keyword>
<feature type="signal peptide" evidence="1">
    <location>
        <begin position="1"/>
        <end position="19"/>
    </location>
</feature>
<dbReference type="Gene3D" id="3.90.226.10">
    <property type="entry name" value="2-enoyl-CoA Hydratase, Chain A, domain 1"/>
    <property type="match status" value="1"/>
</dbReference>
<evidence type="ECO:0000256" key="1">
    <source>
        <dbReference type="SAM" id="SignalP"/>
    </source>
</evidence>
<dbReference type="InterPro" id="IPR029045">
    <property type="entry name" value="ClpP/crotonase-like_dom_sf"/>
</dbReference>
<dbReference type="AlphaFoldDB" id="A0A238L4V8"/>
<gene>
    <name evidence="2" type="ORF">MAA8898_04581</name>
</gene>
<feature type="chain" id="PRO_5013054066" description="Lipoprotein" evidence="1">
    <location>
        <begin position="20"/>
        <end position="458"/>
    </location>
</feature>
<organism evidence="2 3">
    <name type="scientific">Maliponia aquimaris</name>
    <dbReference type="NCBI Taxonomy" id="1673631"/>
    <lineage>
        <taxon>Bacteria</taxon>
        <taxon>Pseudomonadati</taxon>
        <taxon>Pseudomonadota</taxon>
        <taxon>Alphaproteobacteria</taxon>
        <taxon>Rhodobacterales</taxon>
        <taxon>Paracoccaceae</taxon>
        <taxon>Maliponia</taxon>
    </lineage>
</organism>
<dbReference type="EMBL" id="FXYF01000019">
    <property type="protein sequence ID" value="SMX50059.1"/>
    <property type="molecule type" value="Genomic_DNA"/>
</dbReference>
<dbReference type="RefSeq" id="WP_094023307.1">
    <property type="nucleotide sequence ID" value="NZ_FXYF01000019.1"/>
</dbReference>
<evidence type="ECO:0000313" key="3">
    <source>
        <dbReference type="Proteomes" id="UP000207598"/>
    </source>
</evidence>
<keyword evidence="1" id="KW-0732">Signal</keyword>
<evidence type="ECO:0000313" key="2">
    <source>
        <dbReference type="EMBL" id="SMX50059.1"/>
    </source>
</evidence>
<protein>
    <recommendedName>
        <fullName evidence="4">Lipoprotein</fullName>
    </recommendedName>
</protein>